<organism evidence="4 5">
    <name type="scientific">Roseateles puraquae</name>
    <dbReference type="NCBI Taxonomy" id="431059"/>
    <lineage>
        <taxon>Bacteria</taxon>
        <taxon>Pseudomonadati</taxon>
        <taxon>Pseudomonadota</taxon>
        <taxon>Betaproteobacteria</taxon>
        <taxon>Burkholderiales</taxon>
        <taxon>Sphaerotilaceae</taxon>
        <taxon>Roseateles</taxon>
    </lineage>
</organism>
<dbReference type="InterPro" id="IPR005181">
    <property type="entry name" value="SASA"/>
</dbReference>
<evidence type="ECO:0000256" key="2">
    <source>
        <dbReference type="SAM" id="SignalP"/>
    </source>
</evidence>
<dbReference type="AlphaFoldDB" id="A0A254N4B7"/>
<name>A0A254N4B7_9BURK</name>
<evidence type="ECO:0000313" key="4">
    <source>
        <dbReference type="EMBL" id="OWR00495.1"/>
    </source>
</evidence>
<keyword evidence="1" id="KW-0378">Hydrolase</keyword>
<dbReference type="PANTHER" id="PTHR22901">
    <property type="entry name" value="SIALATE O-ACETYLESTERASE"/>
    <property type="match status" value="1"/>
</dbReference>
<evidence type="ECO:0000259" key="3">
    <source>
        <dbReference type="Pfam" id="PF03629"/>
    </source>
</evidence>
<dbReference type="InterPro" id="IPR039329">
    <property type="entry name" value="SIAE"/>
</dbReference>
<dbReference type="GO" id="GO:0005975">
    <property type="term" value="P:carbohydrate metabolic process"/>
    <property type="evidence" value="ECO:0007669"/>
    <property type="project" value="TreeGrafter"/>
</dbReference>
<dbReference type="GO" id="GO:0001681">
    <property type="term" value="F:sialate O-acetylesterase activity"/>
    <property type="evidence" value="ECO:0007669"/>
    <property type="project" value="InterPro"/>
</dbReference>
<dbReference type="Gene3D" id="3.40.50.1110">
    <property type="entry name" value="SGNH hydrolase"/>
    <property type="match status" value="2"/>
</dbReference>
<dbReference type="SUPFAM" id="SSF49785">
    <property type="entry name" value="Galactose-binding domain-like"/>
    <property type="match status" value="1"/>
</dbReference>
<proteinExistence type="predicted"/>
<feature type="domain" description="Sialate O-acetylesterase" evidence="3">
    <location>
        <begin position="133"/>
        <end position="236"/>
    </location>
</feature>
<dbReference type="PANTHER" id="PTHR22901:SF0">
    <property type="entry name" value="SIALATE O-ACETYLESTERASE"/>
    <property type="match status" value="1"/>
</dbReference>
<dbReference type="InterPro" id="IPR008979">
    <property type="entry name" value="Galactose-bd-like_sf"/>
</dbReference>
<comment type="caution">
    <text evidence="4">The sequence shown here is derived from an EMBL/GenBank/DDBJ whole genome shotgun (WGS) entry which is preliminary data.</text>
</comment>
<evidence type="ECO:0000256" key="1">
    <source>
        <dbReference type="ARBA" id="ARBA00022801"/>
    </source>
</evidence>
<feature type="domain" description="Sialate O-acetylesterase" evidence="3">
    <location>
        <begin position="450"/>
        <end position="558"/>
    </location>
</feature>
<keyword evidence="2" id="KW-0732">Signal</keyword>
<protein>
    <submittedName>
        <fullName evidence="4">9-O-acetylesterase</fullName>
    </submittedName>
</protein>
<feature type="signal peptide" evidence="2">
    <location>
        <begin position="1"/>
        <end position="50"/>
    </location>
</feature>
<keyword evidence="5" id="KW-1185">Reference proteome</keyword>
<dbReference type="Proteomes" id="UP000197446">
    <property type="component" value="Unassembled WGS sequence"/>
</dbReference>
<dbReference type="SUPFAM" id="SSF52266">
    <property type="entry name" value="SGNH hydrolase"/>
    <property type="match status" value="1"/>
</dbReference>
<feature type="chain" id="PRO_5012965179" evidence="2">
    <location>
        <begin position="51"/>
        <end position="681"/>
    </location>
</feature>
<sequence>MRASSGCTLRCAPSSAEPIAPLPHLLLPPMKNPLMFLAAALALASSAAHADVRLAEVFGEHMVLQRDRPLRLWGQATPGKTLAVALAGRRAQVKVGASGRWQVQFPPLPAGGPHRLTVAGDGSVELQDVLIGDVWLLGGQSNMEWPLAPTDTGPQDIASPQNPQLRQLRVPLRASLQPEAEIAPAPWVVAEPGRVGEFSAIGYHFARRLQSVQGIPIGLVNVAWGGSMLETWVRRDAALQDPDLAPAVRALPADNASYSTALRQRLSARVTVWQPGLPLDGGDATGWSAAQDLDAAWPTLQAPGVWEGQGLADLDGVVWLRKRIELSPAQAAGAAELHLAKVDDCDEVWVNSQRVGGQCGYDQPRRYAVPAGVLRPGANWIAVRVTDTGGGGGFHGDAAAMRLDTAAGSVPLAGLWRARVEKITVADQPTANDAPTLAHNGLIAPLHGLSVRGVLWYQGESNVWRAEAYAGTFRRLIQDWRGQFGDAKLPFLFVQLASFLPLADNQPGAGGWPELREAQAAALTLPHTGMATAIDVGDANDIHPRNKRTLGERLAALALRELGLRGAPAGGPRVIGHETRGDTLVLRLADTAGGLRPARAGEPLRGFLVAGADRRWVPAEARLEGDRIVLRSAAVAQPVAARYAWVNNTSEANVVGGDGLPLPPLRTDRWPLESAGRKYGP</sequence>
<evidence type="ECO:0000313" key="5">
    <source>
        <dbReference type="Proteomes" id="UP000197446"/>
    </source>
</evidence>
<gene>
    <name evidence="4" type="ORF">CDO81_25485</name>
</gene>
<dbReference type="Pfam" id="PF03629">
    <property type="entry name" value="SASA"/>
    <property type="match status" value="2"/>
</dbReference>
<dbReference type="EMBL" id="NISI01000018">
    <property type="protein sequence ID" value="OWR00495.1"/>
    <property type="molecule type" value="Genomic_DNA"/>
</dbReference>
<accession>A0A254N4B7</accession>
<dbReference type="InterPro" id="IPR036514">
    <property type="entry name" value="SGNH_hydro_sf"/>
</dbReference>
<reference evidence="4 5" key="1">
    <citation type="journal article" date="2007" name="Int. J. Syst. Evol. Microbiol.">
        <title>Description of Pelomonas aquatica sp. nov. and Pelomonas puraquae sp. nov., isolated from industrial and haemodialysis water.</title>
        <authorList>
            <person name="Gomila M."/>
            <person name="Bowien B."/>
            <person name="Falsen E."/>
            <person name="Moore E.R."/>
            <person name="Lalucat J."/>
        </authorList>
    </citation>
    <scope>NUCLEOTIDE SEQUENCE [LARGE SCALE GENOMIC DNA]</scope>
    <source>
        <strain evidence="4 5">CCUG 52769</strain>
    </source>
</reference>